<proteinExistence type="predicted"/>
<dbReference type="KEGG" id="dku:Desku_0945"/>
<accession>A0AAU8PFK5</accession>
<evidence type="ECO:0000313" key="2">
    <source>
        <dbReference type="Proteomes" id="UP000009229"/>
    </source>
</evidence>
<organism evidence="1 2">
    <name type="scientific">Desulfofundulus kuznetsovii (strain DSM 6115 / VKM B-1805 / 17)</name>
    <name type="common">Desulfotomaculum kuznetsovii</name>
    <dbReference type="NCBI Taxonomy" id="760568"/>
    <lineage>
        <taxon>Bacteria</taxon>
        <taxon>Bacillati</taxon>
        <taxon>Bacillota</taxon>
        <taxon>Clostridia</taxon>
        <taxon>Eubacteriales</taxon>
        <taxon>Peptococcaceae</taxon>
        <taxon>Desulfofundulus</taxon>
    </lineage>
</organism>
<dbReference type="Proteomes" id="UP000009229">
    <property type="component" value="Chromosome"/>
</dbReference>
<dbReference type="EMBL" id="CP002770">
    <property type="protein sequence ID" value="AEG14542.1"/>
    <property type="molecule type" value="Genomic_DNA"/>
</dbReference>
<dbReference type="RefSeq" id="WP_013822057.1">
    <property type="nucleotide sequence ID" value="NC_015573.1"/>
</dbReference>
<reference evidence="2" key="1">
    <citation type="submission" date="2011-05" db="EMBL/GenBank/DDBJ databases">
        <title>Complete sequence of Desulfotomaculum kuznetsovii DSM 6115.</title>
        <authorList>
            <person name="Lucas S."/>
            <person name="Han J."/>
            <person name="Lapidus A."/>
            <person name="Cheng J.-F."/>
            <person name="Goodwin L."/>
            <person name="Pitluck S."/>
            <person name="Peters L."/>
            <person name="Mikhailova N."/>
            <person name="Lu M."/>
            <person name="Saunders E."/>
            <person name="Han C."/>
            <person name="Tapia R."/>
            <person name="Land M."/>
            <person name="Hauser L."/>
            <person name="Kyrpides N."/>
            <person name="Ivanova N."/>
            <person name="Pagani I."/>
            <person name="Nazina T."/>
            <person name="Ivanova A."/>
            <person name="Parshina S."/>
            <person name="Kuever J."/>
            <person name="Muyzer G."/>
            <person name="Plugge C."/>
            <person name="Stams A."/>
            <person name="Woyke T."/>
        </authorList>
    </citation>
    <scope>NUCLEOTIDE SEQUENCE [LARGE SCALE GENOMIC DNA]</scope>
    <source>
        <strain evidence="2">DSM 6115 / VKM B-1805 / 17</strain>
    </source>
</reference>
<evidence type="ECO:0000313" key="1">
    <source>
        <dbReference type="EMBL" id="AEG14542.1"/>
    </source>
</evidence>
<sequence>MKTLYQCEICGMVYKNRKDAEKCEARGRAKVYPVGMLYSAGYKDIVFAVAKNYPEGHSNFFAAWAARDNGYGDNYGTEYCEGGSVLYPPDPKLPAFQRMVNYLTRHGIPVTVWDGEKPVPLEDWLGR</sequence>
<dbReference type="AlphaFoldDB" id="A0AAU8PFK5"/>
<protein>
    <submittedName>
        <fullName evidence="1">Uncharacterized protein</fullName>
    </submittedName>
</protein>
<keyword evidence="2" id="KW-1185">Reference proteome</keyword>
<name>A0AAU8PFK5_DESK7</name>
<gene>
    <name evidence="1" type="ordered locus">Desku_0945</name>
</gene>